<name>G0L552_ZOBGA</name>
<dbReference type="KEGG" id="zga:ZOBELLIA_1904"/>
<dbReference type="AlphaFoldDB" id="G0L552"/>
<dbReference type="EMBL" id="FP476056">
    <property type="protein sequence ID" value="CAZ95957.1"/>
    <property type="molecule type" value="Genomic_DNA"/>
</dbReference>
<evidence type="ECO:0000313" key="1">
    <source>
        <dbReference type="EMBL" id="CAZ95957.1"/>
    </source>
</evidence>
<dbReference type="Proteomes" id="UP000008898">
    <property type="component" value="Chromosome"/>
</dbReference>
<reference evidence="2" key="1">
    <citation type="submission" date="2009-07" db="EMBL/GenBank/DDBJ databases">
        <title>Complete genome sequence of Zobellia galactanivorans Dsij.</title>
        <authorList>
            <consortium name="Genoscope - CEA"/>
        </authorList>
    </citation>
    <scope>NUCLEOTIDE SEQUENCE [LARGE SCALE GENOMIC DNA]</scope>
    <source>
        <strain evidence="2">DSM 12802 / CCUG 47099 / CIP 106680 / NCIMB 13871 / Dsij</strain>
    </source>
</reference>
<sequence length="194" mass="21628">MVFGLNSCLGEAKEKLGKAKKQISNTSKLVNETTKAQDKIEKLKNAVPLTNDQLKGWLPENLSGMKRTAFKVGRVGAYQVNSVEATYGNLDDKKKLKVSVIDGAGPIGSMMAAGYGMLGNFDMEEEDAVKHRQTVEVKGIKAQQTYKKKSNDTQLMFAYDERFLVTINAYKMQPDETWDLVHKLDLVDLTEMAE</sequence>
<dbReference type="HOGENOM" id="CLU_1401974_0_0_10"/>
<evidence type="ECO:0000313" key="2">
    <source>
        <dbReference type="Proteomes" id="UP000008898"/>
    </source>
</evidence>
<accession>G0L552</accession>
<reference evidence="1 2" key="2">
    <citation type="journal article" date="2012" name="Environ. Microbiol.">
        <title>Characterization of the first alginolytic operons in a marine bacterium: from their emergence in marine Flavobacteriia to their independent transfers to marine Proteobacteria and human gut Bacteroides.</title>
        <authorList>
            <person name="Thomas F."/>
            <person name="Barbeyron T."/>
            <person name="Tonon T."/>
            <person name="Genicot S."/>
            <person name="Czjzek M."/>
            <person name="Michel G."/>
        </authorList>
    </citation>
    <scope>NUCLEOTIDE SEQUENCE [LARGE SCALE GENOMIC DNA]</scope>
    <source>
        <strain evidence="2">DSM 12802 / CCUG 47099 / CIP 106680 / NCIMB 13871 / Dsij</strain>
    </source>
</reference>
<keyword evidence="2" id="KW-1185">Reference proteome</keyword>
<protein>
    <submittedName>
        <fullName evidence="1">Uncharacterized protein</fullName>
    </submittedName>
</protein>
<gene>
    <name evidence="1" type="ordered locus">zobellia_1904</name>
</gene>
<proteinExistence type="predicted"/>
<dbReference type="STRING" id="63186.ZOBELLIA_1904"/>
<organism evidence="1 2">
    <name type="scientific">Zobellia galactanivorans (strain DSM 12802 / CCUG 47099 / CIP 106680 / NCIMB 13871 / Dsij)</name>
    <dbReference type="NCBI Taxonomy" id="63186"/>
    <lineage>
        <taxon>Bacteria</taxon>
        <taxon>Pseudomonadati</taxon>
        <taxon>Bacteroidota</taxon>
        <taxon>Flavobacteriia</taxon>
        <taxon>Flavobacteriales</taxon>
        <taxon>Flavobacteriaceae</taxon>
        <taxon>Zobellia</taxon>
    </lineage>
</organism>